<name>A0ABP5I3I0_9ACTN</name>
<gene>
    <name evidence="4" type="ORF">GCM10009801_60350</name>
</gene>
<feature type="domain" description="Cell envelope-related transcriptional attenuator" evidence="3">
    <location>
        <begin position="88"/>
        <end position="239"/>
    </location>
</feature>
<dbReference type="Pfam" id="PF03816">
    <property type="entry name" value="LytR_cpsA_psr"/>
    <property type="match status" value="1"/>
</dbReference>
<dbReference type="Proteomes" id="UP001500016">
    <property type="component" value="Unassembled WGS sequence"/>
</dbReference>
<dbReference type="InterPro" id="IPR050922">
    <property type="entry name" value="LytR/CpsA/Psr_CW_biosynth"/>
</dbReference>
<comment type="caution">
    <text evidence="4">The sequence shown here is derived from an EMBL/GenBank/DDBJ whole genome shotgun (WGS) entry which is preliminary data.</text>
</comment>
<dbReference type="PROSITE" id="PS51257">
    <property type="entry name" value="PROKAR_LIPOPROTEIN"/>
    <property type="match status" value="1"/>
</dbReference>
<dbReference type="Gene3D" id="3.40.630.190">
    <property type="entry name" value="LCP protein"/>
    <property type="match status" value="1"/>
</dbReference>
<dbReference type="NCBIfam" id="TIGR00350">
    <property type="entry name" value="lytR_cpsA_psr"/>
    <property type="match status" value="1"/>
</dbReference>
<accession>A0ABP5I3I0</accession>
<feature type="compositionally biased region" description="Gly residues" evidence="2">
    <location>
        <begin position="381"/>
        <end position="391"/>
    </location>
</feature>
<evidence type="ECO:0000256" key="1">
    <source>
        <dbReference type="ARBA" id="ARBA00006068"/>
    </source>
</evidence>
<evidence type="ECO:0000313" key="5">
    <source>
        <dbReference type="Proteomes" id="UP001500016"/>
    </source>
</evidence>
<dbReference type="EMBL" id="BAAAPE010000015">
    <property type="protein sequence ID" value="GAA2093294.1"/>
    <property type="molecule type" value="Genomic_DNA"/>
</dbReference>
<dbReference type="InterPro" id="IPR004474">
    <property type="entry name" value="LytR_CpsA_psr"/>
</dbReference>
<evidence type="ECO:0000256" key="2">
    <source>
        <dbReference type="SAM" id="MobiDB-lite"/>
    </source>
</evidence>
<dbReference type="PANTHER" id="PTHR33392">
    <property type="entry name" value="POLYISOPRENYL-TEICHOIC ACID--PEPTIDOGLYCAN TEICHOIC ACID TRANSFERASE TAGU"/>
    <property type="match status" value="1"/>
</dbReference>
<protein>
    <submittedName>
        <fullName evidence="4">LCP family protein</fullName>
    </submittedName>
</protein>
<reference evidence="5" key="1">
    <citation type="journal article" date="2019" name="Int. J. Syst. Evol. Microbiol.">
        <title>The Global Catalogue of Microorganisms (GCM) 10K type strain sequencing project: providing services to taxonomists for standard genome sequencing and annotation.</title>
        <authorList>
            <consortium name="The Broad Institute Genomics Platform"/>
            <consortium name="The Broad Institute Genome Sequencing Center for Infectious Disease"/>
            <person name="Wu L."/>
            <person name="Ma J."/>
        </authorList>
    </citation>
    <scope>NUCLEOTIDE SEQUENCE [LARGE SCALE GENOMIC DNA]</scope>
    <source>
        <strain evidence="5">JCM 15478</strain>
    </source>
</reference>
<dbReference type="PANTHER" id="PTHR33392:SF6">
    <property type="entry name" value="POLYISOPRENYL-TEICHOIC ACID--PEPTIDOGLYCAN TEICHOIC ACID TRANSFERASE TAGU"/>
    <property type="match status" value="1"/>
</dbReference>
<feature type="region of interest" description="Disordered" evidence="2">
    <location>
        <begin position="381"/>
        <end position="402"/>
    </location>
</feature>
<feature type="region of interest" description="Disordered" evidence="2">
    <location>
        <begin position="460"/>
        <end position="484"/>
    </location>
</feature>
<feature type="region of interest" description="Disordered" evidence="2">
    <location>
        <begin position="116"/>
        <end position="140"/>
    </location>
</feature>
<sequence length="484" mass="51736">MHALFRGPRARSTARRLRGLALVGTAWALLSCGVVPHGGQQGAAAQREAGAGRAKALNILLVGLDSRAGLSPETRDRLHVNGKACDCTDVMMLMHVSADRRRVSVVSLPRDSYVRFAPHKDGNKPPSAHRGKINAAHEHGGPSLTVRTVEQATGLRVDHYAETDFADFVKTVDTLGGAKVCTRKPLWDENAGLDITAGTHDFDGRNALRYARARHVTPPGDLGRVRRQQQLVAAILHRLTGERAADDPAALLRTARAFRGTVRTDDGLTARELVRLAGELRGLSPARTEFATVPIGRFDYRVPAWGSTLTWDEPRARAMFRALREDRPLRDEPRLRPPHGMRPVAMEPGLIPVRIEGTGEASLRVRDALRRNGFDVLGGAGGAGGTGGGTGPAAAKSARGTKEGAKDATITYAPGYDREAQVLATALPRARTLPEVGHGRTLTVRPGTGRTELARIVHDRSSVEGAPASAEALACDPTGGHGPR</sequence>
<keyword evidence="5" id="KW-1185">Reference proteome</keyword>
<organism evidence="4 5">
    <name type="scientific">Streptomyces albiaxialis</name>
    <dbReference type="NCBI Taxonomy" id="329523"/>
    <lineage>
        <taxon>Bacteria</taxon>
        <taxon>Bacillati</taxon>
        <taxon>Actinomycetota</taxon>
        <taxon>Actinomycetes</taxon>
        <taxon>Kitasatosporales</taxon>
        <taxon>Streptomycetaceae</taxon>
        <taxon>Streptomyces</taxon>
    </lineage>
</organism>
<proteinExistence type="inferred from homology"/>
<evidence type="ECO:0000259" key="3">
    <source>
        <dbReference type="Pfam" id="PF03816"/>
    </source>
</evidence>
<dbReference type="RefSeq" id="WP_344532578.1">
    <property type="nucleotide sequence ID" value="NZ_BAAAPE010000015.1"/>
</dbReference>
<comment type="similarity">
    <text evidence="1">Belongs to the LytR/CpsA/Psr (LCP) family.</text>
</comment>
<evidence type="ECO:0000313" key="4">
    <source>
        <dbReference type="EMBL" id="GAA2093294.1"/>
    </source>
</evidence>